<accession>A0A8H4ATI9</accession>
<dbReference type="AlphaFoldDB" id="A0A8H4ATI9"/>
<evidence type="ECO:0000313" key="1">
    <source>
        <dbReference type="EMBL" id="KAF0531206.1"/>
    </source>
</evidence>
<comment type="caution">
    <text evidence="1">The sequence shown here is derived from an EMBL/GenBank/DDBJ whole genome shotgun (WGS) entry which is preliminary data.</text>
</comment>
<dbReference type="OrthoDB" id="2477176at2759"/>
<organism evidence="1 2">
    <name type="scientific">Gigaspora margarita</name>
    <dbReference type="NCBI Taxonomy" id="4874"/>
    <lineage>
        <taxon>Eukaryota</taxon>
        <taxon>Fungi</taxon>
        <taxon>Fungi incertae sedis</taxon>
        <taxon>Mucoromycota</taxon>
        <taxon>Glomeromycotina</taxon>
        <taxon>Glomeromycetes</taxon>
        <taxon>Diversisporales</taxon>
        <taxon>Gigasporaceae</taxon>
        <taxon>Gigaspora</taxon>
    </lineage>
</organism>
<protein>
    <submittedName>
        <fullName evidence="1">Uncharacterized protein</fullName>
    </submittedName>
</protein>
<dbReference type="Proteomes" id="UP000439903">
    <property type="component" value="Unassembled WGS sequence"/>
</dbReference>
<name>A0A8H4ATI9_GIGMA</name>
<keyword evidence="2" id="KW-1185">Reference proteome</keyword>
<gene>
    <name evidence="1" type="ORF">F8M41_011906</name>
</gene>
<dbReference type="EMBL" id="WTPW01000243">
    <property type="protein sequence ID" value="KAF0531206.1"/>
    <property type="molecule type" value="Genomic_DNA"/>
</dbReference>
<proteinExistence type="predicted"/>
<sequence length="85" mass="10031">MMRPWPNYVREKAIRLYHIELDTITSNRPLSTAPLPTTTSFTNRYFASIFQDDYSDNNLVDSELDKYIDIKRVPVVPQETPPLKW</sequence>
<evidence type="ECO:0000313" key="2">
    <source>
        <dbReference type="Proteomes" id="UP000439903"/>
    </source>
</evidence>
<reference evidence="1 2" key="1">
    <citation type="journal article" date="2019" name="Environ. Microbiol.">
        <title>At the nexus of three kingdoms: the genome of the mycorrhizal fungus Gigaspora margarita provides insights into plant, endobacterial and fungal interactions.</title>
        <authorList>
            <person name="Venice F."/>
            <person name="Ghignone S."/>
            <person name="Salvioli di Fossalunga A."/>
            <person name="Amselem J."/>
            <person name="Novero M."/>
            <person name="Xianan X."/>
            <person name="Sedzielewska Toro K."/>
            <person name="Morin E."/>
            <person name="Lipzen A."/>
            <person name="Grigoriev I.V."/>
            <person name="Henrissat B."/>
            <person name="Martin F.M."/>
            <person name="Bonfante P."/>
        </authorList>
    </citation>
    <scope>NUCLEOTIDE SEQUENCE [LARGE SCALE GENOMIC DNA]</scope>
    <source>
        <strain evidence="1 2">BEG34</strain>
    </source>
</reference>